<evidence type="ECO:0000313" key="2">
    <source>
        <dbReference type="EMBL" id="MFC5069199.1"/>
    </source>
</evidence>
<dbReference type="InterPro" id="IPR035965">
    <property type="entry name" value="PAS-like_dom_sf"/>
</dbReference>
<name>A0ABV9Z3N4_9HYPH</name>
<evidence type="ECO:0000259" key="1">
    <source>
        <dbReference type="Pfam" id="PF08670"/>
    </source>
</evidence>
<comment type="caution">
    <text evidence="2">The sequence shown here is derived from an EMBL/GenBank/DDBJ whole genome shotgun (WGS) entry which is preliminary data.</text>
</comment>
<proteinExistence type="predicted"/>
<dbReference type="Gene3D" id="3.30.450.20">
    <property type="entry name" value="PAS domain"/>
    <property type="match status" value="1"/>
</dbReference>
<organism evidence="2 3">
    <name type="scientific">Flaviflagellibacter deserti</name>
    <dbReference type="NCBI Taxonomy" id="2267266"/>
    <lineage>
        <taxon>Bacteria</taxon>
        <taxon>Pseudomonadati</taxon>
        <taxon>Pseudomonadota</taxon>
        <taxon>Alphaproteobacteria</taxon>
        <taxon>Hyphomicrobiales</taxon>
        <taxon>Flaviflagellibacter</taxon>
    </lineage>
</organism>
<dbReference type="RefSeq" id="WP_114957678.1">
    <property type="nucleotide sequence ID" value="NZ_JBHSJF010000006.1"/>
</dbReference>
<dbReference type="SUPFAM" id="SSF55785">
    <property type="entry name" value="PYP-like sensor domain (PAS domain)"/>
    <property type="match status" value="1"/>
</dbReference>
<reference evidence="3" key="1">
    <citation type="journal article" date="2019" name="Int. J. Syst. Evol. Microbiol.">
        <title>The Global Catalogue of Microorganisms (GCM) 10K type strain sequencing project: providing services to taxonomists for standard genome sequencing and annotation.</title>
        <authorList>
            <consortium name="The Broad Institute Genomics Platform"/>
            <consortium name="The Broad Institute Genome Sequencing Center for Infectious Disease"/>
            <person name="Wu L."/>
            <person name="Ma J."/>
        </authorList>
    </citation>
    <scope>NUCLEOTIDE SEQUENCE [LARGE SCALE GENOMIC DNA]</scope>
    <source>
        <strain evidence="3">CGMCC 1.16444</strain>
    </source>
</reference>
<dbReference type="EMBL" id="JBHSJF010000006">
    <property type="protein sequence ID" value="MFC5069199.1"/>
    <property type="molecule type" value="Genomic_DNA"/>
</dbReference>
<accession>A0ABV9Z3N4</accession>
<feature type="domain" description="MEKHLA" evidence="1">
    <location>
        <begin position="18"/>
        <end position="154"/>
    </location>
</feature>
<dbReference type="Pfam" id="PF08670">
    <property type="entry name" value="MEKHLA"/>
    <property type="match status" value="1"/>
</dbReference>
<gene>
    <name evidence="2" type="ORF">ACFPFW_14370</name>
</gene>
<keyword evidence="3" id="KW-1185">Reference proteome</keyword>
<protein>
    <submittedName>
        <fullName evidence="2">MEKHLA domain-containing protein</fullName>
    </submittedName>
</protein>
<dbReference type="Proteomes" id="UP001595796">
    <property type="component" value="Unassembled WGS sequence"/>
</dbReference>
<evidence type="ECO:0000313" key="3">
    <source>
        <dbReference type="Proteomes" id="UP001595796"/>
    </source>
</evidence>
<dbReference type="InterPro" id="IPR013978">
    <property type="entry name" value="MEKHLA"/>
</dbReference>
<sequence length="157" mass="17750">MDSQTKHAVPDVALDRSFFDLLTGSHLRIVGRPLMPVDQGPRWLYEHAPFVLLAHDGGTDPTFVYANRTAQTLFEYDWNEFVGLPSRLSAELPDRAERQRLLDRVAAKSFIDDYSGIRIAKSGRRFRIERAVVWQLIDGTGVDRGQAAAFSSWTDVT</sequence>